<feature type="compositionally biased region" description="Basic and acidic residues" evidence="1">
    <location>
        <begin position="1"/>
        <end position="11"/>
    </location>
</feature>
<gene>
    <name evidence="2" type="ORF">EKH80_04615</name>
</gene>
<dbReference type="RefSeq" id="WP_126683570.1">
    <property type="nucleotide sequence ID" value="NZ_RYYV01000003.1"/>
</dbReference>
<feature type="region of interest" description="Disordered" evidence="1">
    <location>
        <begin position="39"/>
        <end position="129"/>
    </location>
</feature>
<evidence type="ECO:0000313" key="3">
    <source>
        <dbReference type="Proteomes" id="UP000274358"/>
    </source>
</evidence>
<protein>
    <submittedName>
        <fullName evidence="2">Uncharacterized protein</fullName>
    </submittedName>
</protein>
<dbReference type="OrthoDB" id="9868810at2"/>
<sequence length="129" mass="13786">MAKQRSLEQRSSRHGKVAYRQDGDERELKAVRQAMRREGGAGGISGTGQALPHHGFGHEDGGRVAMGTPAGGAMEFPMPENGDTYQAGGTHLNRLRQEATRKQRLSGSTIASKGRGWLDPAPGAPVRRG</sequence>
<dbReference type="Proteomes" id="UP000274358">
    <property type="component" value="Unassembled WGS sequence"/>
</dbReference>
<name>A0A432M9W9_9GAMM</name>
<dbReference type="EMBL" id="RYYV01000003">
    <property type="protein sequence ID" value="RUL78135.1"/>
    <property type="molecule type" value="Genomic_DNA"/>
</dbReference>
<feature type="region of interest" description="Disordered" evidence="1">
    <location>
        <begin position="1"/>
        <end position="27"/>
    </location>
</feature>
<dbReference type="AlphaFoldDB" id="A0A432M9W9"/>
<comment type="caution">
    <text evidence="2">The sequence shown here is derived from an EMBL/GenBank/DDBJ whole genome shotgun (WGS) entry which is preliminary data.</text>
</comment>
<accession>A0A432M9W9</accession>
<proteinExistence type="predicted"/>
<reference evidence="2 3" key="1">
    <citation type="submission" date="2018-12" db="EMBL/GenBank/DDBJ databases">
        <title>Dyella dinghuensis sp. nov. DHOA06 and Dyella choica sp. nov. 4M-K27, isolated from forest soil.</title>
        <authorList>
            <person name="Qiu L.-H."/>
            <person name="Gao Z.-H."/>
        </authorList>
    </citation>
    <scope>NUCLEOTIDE SEQUENCE [LARGE SCALE GENOMIC DNA]</scope>
    <source>
        <strain evidence="2 3">4M-K27</strain>
    </source>
</reference>
<organism evidence="2 3">
    <name type="scientific">Dyella choica</name>
    <dbReference type="NCBI Taxonomy" id="1927959"/>
    <lineage>
        <taxon>Bacteria</taxon>
        <taxon>Pseudomonadati</taxon>
        <taxon>Pseudomonadota</taxon>
        <taxon>Gammaproteobacteria</taxon>
        <taxon>Lysobacterales</taxon>
        <taxon>Rhodanobacteraceae</taxon>
        <taxon>Dyella</taxon>
    </lineage>
</organism>
<keyword evidence="3" id="KW-1185">Reference proteome</keyword>
<evidence type="ECO:0000313" key="2">
    <source>
        <dbReference type="EMBL" id="RUL78135.1"/>
    </source>
</evidence>
<evidence type="ECO:0000256" key="1">
    <source>
        <dbReference type="SAM" id="MobiDB-lite"/>
    </source>
</evidence>